<comment type="caution">
    <text evidence="1">The sequence shown here is derived from an EMBL/GenBank/DDBJ whole genome shotgun (WGS) entry which is preliminary data.</text>
</comment>
<sequence length="43" mass="4832">GLSVLFQNLPTNSWTSNDISILTAEAYHLKVMFANTLRHLLNS</sequence>
<protein>
    <submittedName>
        <fullName evidence="1">Uncharacterized protein</fullName>
    </submittedName>
</protein>
<evidence type="ECO:0000313" key="2">
    <source>
        <dbReference type="Proteomes" id="UP000663882"/>
    </source>
</evidence>
<dbReference type="Proteomes" id="UP000663882">
    <property type="component" value="Unassembled WGS sequence"/>
</dbReference>
<dbReference type="OrthoDB" id="26371at2759"/>
<organism evidence="1 2">
    <name type="scientific">Rotaria sordida</name>
    <dbReference type="NCBI Taxonomy" id="392033"/>
    <lineage>
        <taxon>Eukaryota</taxon>
        <taxon>Metazoa</taxon>
        <taxon>Spiralia</taxon>
        <taxon>Gnathifera</taxon>
        <taxon>Rotifera</taxon>
        <taxon>Eurotatoria</taxon>
        <taxon>Bdelloidea</taxon>
        <taxon>Philodinida</taxon>
        <taxon>Philodinidae</taxon>
        <taxon>Rotaria</taxon>
    </lineage>
</organism>
<feature type="non-terminal residue" evidence="1">
    <location>
        <position position="1"/>
    </location>
</feature>
<dbReference type="EMBL" id="CAJNOO010000366">
    <property type="protein sequence ID" value="CAF0920842.1"/>
    <property type="molecule type" value="Genomic_DNA"/>
</dbReference>
<proteinExistence type="predicted"/>
<name>A0A814AWC9_9BILA</name>
<accession>A0A814AWC9</accession>
<dbReference type="AlphaFoldDB" id="A0A814AWC9"/>
<gene>
    <name evidence="1" type="ORF">RFH988_LOCUS9985</name>
</gene>
<reference evidence="1" key="1">
    <citation type="submission" date="2021-02" db="EMBL/GenBank/DDBJ databases">
        <authorList>
            <person name="Nowell W R."/>
        </authorList>
    </citation>
    <scope>NUCLEOTIDE SEQUENCE</scope>
</reference>
<evidence type="ECO:0000313" key="1">
    <source>
        <dbReference type="EMBL" id="CAF0920842.1"/>
    </source>
</evidence>